<dbReference type="OrthoDB" id="21648at2759"/>
<sequence length="218" mass="25918">MVASIYKVNGILDQELEEELMKFTTKYEETKAKANLVVAQTQTKIYRDEHMDSTESSSSFDGSDYGVEDFDASGETEVLSDCRVDAEILRKKKLTNHWRSFIKPLVWRCKWVELQIKRFEAEAQKYERELEIYRQQKLVRSEGFALDDLGVKSLPFSENRMRKEVFTRKKRRRDEATEDLAAYMSHHNIFSYYGTLFSPLPSDYYYYYYTFLFLGLRI</sequence>
<evidence type="ECO:0000313" key="3">
    <source>
        <dbReference type="Proteomes" id="UP000653305"/>
    </source>
</evidence>
<gene>
    <name evidence="2" type="ORF">PHJA_001255700</name>
</gene>
<organism evidence="2 3">
    <name type="scientific">Phtheirospermum japonicum</name>
    <dbReference type="NCBI Taxonomy" id="374723"/>
    <lineage>
        <taxon>Eukaryota</taxon>
        <taxon>Viridiplantae</taxon>
        <taxon>Streptophyta</taxon>
        <taxon>Embryophyta</taxon>
        <taxon>Tracheophyta</taxon>
        <taxon>Spermatophyta</taxon>
        <taxon>Magnoliopsida</taxon>
        <taxon>eudicotyledons</taxon>
        <taxon>Gunneridae</taxon>
        <taxon>Pentapetalae</taxon>
        <taxon>asterids</taxon>
        <taxon>lamiids</taxon>
        <taxon>Lamiales</taxon>
        <taxon>Orobanchaceae</taxon>
        <taxon>Orobanchaceae incertae sedis</taxon>
        <taxon>Phtheirospermum</taxon>
    </lineage>
</organism>
<dbReference type="PANTHER" id="PTHR34057:SF10">
    <property type="entry name" value="TRANSPOSASE, PTTA_EN_SPM, PLANT"/>
    <property type="match status" value="1"/>
</dbReference>
<feature type="coiled-coil region" evidence="1">
    <location>
        <begin position="109"/>
        <end position="136"/>
    </location>
</feature>
<keyword evidence="3" id="KW-1185">Reference proteome</keyword>
<dbReference type="EMBL" id="BMAC01000235">
    <property type="protein sequence ID" value="GFP91117.1"/>
    <property type="molecule type" value="Genomic_DNA"/>
</dbReference>
<dbReference type="PANTHER" id="PTHR34057">
    <property type="entry name" value="ELONGATION FACTOR"/>
    <property type="match status" value="1"/>
</dbReference>
<dbReference type="AlphaFoldDB" id="A0A830BT80"/>
<evidence type="ECO:0000313" key="2">
    <source>
        <dbReference type="EMBL" id="GFP91117.1"/>
    </source>
</evidence>
<comment type="caution">
    <text evidence="2">The sequence shown here is derived from an EMBL/GenBank/DDBJ whole genome shotgun (WGS) entry which is preliminary data.</text>
</comment>
<proteinExistence type="predicted"/>
<evidence type="ECO:0000256" key="1">
    <source>
        <dbReference type="SAM" id="Coils"/>
    </source>
</evidence>
<accession>A0A830BT80</accession>
<dbReference type="Proteomes" id="UP000653305">
    <property type="component" value="Unassembled WGS sequence"/>
</dbReference>
<protein>
    <submittedName>
        <fullName evidence="2">Uncharacterized protein</fullName>
    </submittedName>
</protein>
<name>A0A830BT80_9LAMI</name>
<reference evidence="2" key="1">
    <citation type="submission" date="2020-07" db="EMBL/GenBank/DDBJ databases">
        <title>Ethylene signaling mediates host invasion by parasitic plants.</title>
        <authorList>
            <person name="Yoshida S."/>
        </authorList>
    </citation>
    <scope>NUCLEOTIDE SEQUENCE</scope>
    <source>
        <strain evidence="2">Okayama</strain>
    </source>
</reference>
<keyword evidence="1" id="KW-0175">Coiled coil</keyword>